<dbReference type="InterPro" id="IPR002065">
    <property type="entry name" value="TPX"/>
</dbReference>
<evidence type="ECO:0000259" key="9">
    <source>
        <dbReference type="PROSITE" id="PS51352"/>
    </source>
</evidence>
<evidence type="ECO:0000256" key="3">
    <source>
        <dbReference type="ARBA" id="ARBA00022862"/>
    </source>
</evidence>
<dbReference type="AlphaFoldDB" id="A0AAV5N1Y1"/>
<feature type="active site" description="Cysteine sulfenic acid (-SOH) intermediate" evidence="8">
    <location>
        <position position="65"/>
    </location>
</feature>
<evidence type="ECO:0000256" key="8">
    <source>
        <dbReference type="HAMAP-Rule" id="MF_00269"/>
    </source>
</evidence>
<reference evidence="10" key="1">
    <citation type="submission" date="2022-06" db="EMBL/GenBank/DDBJ databases">
        <title>Draft genome sequences of Leminorella grimontii str. JCM5902.</title>
        <authorList>
            <person name="Wakabayashi Y."/>
            <person name="Kojima K."/>
        </authorList>
    </citation>
    <scope>NUCLEOTIDE SEQUENCE</scope>
    <source>
        <strain evidence="10">JCM 5902</strain>
    </source>
</reference>
<proteinExistence type="inferred from homology"/>
<evidence type="ECO:0000256" key="1">
    <source>
        <dbReference type="ARBA" id="ARBA00011738"/>
    </source>
</evidence>
<organism evidence="10 11">
    <name type="scientific">Leminorella grimontii</name>
    <dbReference type="NCBI Taxonomy" id="82981"/>
    <lineage>
        <taxon>Bacteria</taxon>
        <taxon>Pseudomonadati</taxon>
        <taxon>Pseudomonadota</taxon>
        <taxon>Gammaproteobacteria</taxon>
        <taxon>Enterobacterales</taxon>
        <taxon>Budviciaceae</taxon>
        <taxon>Leminorella</taxon>
    </lineage>
</organism>
<dbReference type="PROSITE" id="PS51352">
    <property type="entry name" value="THIOREDOXIN_2"/>
    <property type="match status" value="1"/>
</dbReference>
<dbReference type="SUPFAM" id="SSF52833">
    <property type="entry name" value="Thioredoxin-like"/>
    <property type="match status" value="1"/>
</dbReference>
<dbReference type="InterPro" id="IPR050455">
    <property type="entry name" value="Tpx_Peroxidase_subfamily"/>
</dbReference>
<dbReference type="CDD" id="cd03014">
    <property type="entry name" value="PRX_Atyp2cys"/>
    <property type="match status" value="1"/>
</dbReference>
<evidence type="ECO:0000313" key="11">
    <source>
        <dbReference type="Proteomes" id="UP001058124"/>
    </source>
</evidence>
<dbReference type="PANTHER" id="PTHR43110">
    <property type="entry name" value="THIOL PEROXIDASE"/>
    <property type="match status" value="1"/>
</dbReference>
<comment type="caution">
    <text evidence="10">The sequence shown here is derived from an EMBL/GenBank/DDBJ whole genome shotgun (WGS) entry which is preliminary data.</text>
</comment>
<evidence type="ECO:0000256" key="5">
    <source>
        <dbReference type="ARBA" id="ARBA00023157"/>
    </source>
</evidence>
<dbReference type="Gene3D" id="3.40.30.10">
    <property type="entry name" value="Glutaredoxin"/>
    <property type="match status" value="1"/>
</dbReference>
<dbReference type="InterPro" id="IPR013740">
    <property type="entry name" value="Redoxin"/>
</dbReference>
<evidence type="ECO:0000256" key="2">
    <source>
        <dbReference type="ARBA" id="ARBA00022559"/>
    </source>
</evidence>
<gene>
    <name evidence="8 10" type="primary">tpx</name>
    <name evidence="10" type="ORF">SOASR030_07990</name>
</gene>
<dbReference type="FunFam" id="3.40.30.10:FF:000056">
    <property type="entry name" value="Thiol peroxidase"/>
    <property type="match status" value="1"/>
</dbReference>
<sequence length="171" mass="18181">MENVMAQTVTMKGNPVSVGGQLPKAGASVKSFTLTANDLSDVSLSAYKGKRKILNIFPSIDTGVCATSVRTFNKRAGEANNTVVLCISADLPFAQSRFCGAEGLSNVVTLSAFRSPDFKQDYGVEVLDGPLKGLTARAVVVLDENDRVLYSELVKEISTEPDYDAALAALK</sequence>
<evidence type="ECO:0000256" key="6">
    <source>
        <dbReference type="ARBA" id="ARBA00023284"/>
    </source>
</evidence>
<dbReference type="GO" id="GO:0008379">
    <property type="term" value="F:thioredoxin peroxidase activity"/>
    <property type="evidence" value="ECO:0007669"/>
    <property type="project" value="UniProtKB-UniRule"/>
</dbReference>
<dbReference type="InterPro" id="IPR018219">
    <property type="entry name" value="Tpx_CS"/>
</dbReference>
<comment type="similarity">
    <text evidence="8">Belongs to the peroxiredoxin family. Tpx subfamily.</text>
</comment>
<accession>A0AAV5N1Y1</accession>
<dbReference type="EC" id="1.11.1.24" evidence="8"/>
<dbReference type="InterPro" id="IPR036249">
    <property type="entry name" value="Thioredoxin-like_sf"/>
</dbReference>
<evidence type="ECO:0000256" key="4">
    <source>
        <dbReference type="ARBA" id="ARBA00023002"/>
    </source>
</evidence>
<evidence type="ECO:0000256" key="7">
    <source>
        <dbReference type="ARBA" id="ARBA00049091"/>
    </source>
</evidence>
<dbReference type="NCBIfam" id="NF001808">
    <property type="entry name" value="PRK00522.1"/>
    <property type="match status" value="1"/>
</dbReference>
<comment type="function">
    <text evidence="8">Thiol-specific peroxidase that catalyzes the reduction of hydrogen peroxide and organic hydroperoxides to water and alcohols, respectively. Plays a role in cell protection against oxidative stress by detoxifying peroxides.</text>
</comment>
<comment type="miscellaneous">
    <text evidence="8">The active site is a conserved redox-active cysteine residue, the peroxidatic cysteine (C(P)), which makes the nucleophilic attack on the peroxide substrate. The peroxide oxidizes the C(P)-SH to cysteine sulfenic acid (C(P)-SOH), which then reacts with another cysteine residue, the resolving cysteine (C(R)), to form a disulfide bridge. The disulfide is subsequently reduced by an appropriate electron donor to complete the catalytic cycle. In this atypical 2-Cys peroxiredoxin, C(R) is present in the same subunit to form an intramolecular disulfide. The disulfide is subsequently reduced by thioredoxin.</text>
</comment>
<dbReference type="EMBL" id="BRLH01000001">
    <property type="protein sequence ID" value="GKX54687.1"/>
    <property type="molecule type" value="Genomic_DNA"/>
</dbReference>
<dbReference type="GO" id="GO:0034599">
    <property type="term" value="P:cellular response to oxidative stress"/>
    <property type="evidence" value="ECO:0007669"/>
    <property type="project" value="UniProtKB-ARBA"/>
</dbReference>
<comment type="catalytic activity">
    <reaction evidence="7 8">
        <text>a hydroperoxide + [thioredoxin]-dithiol = an alcohol + [thioredoxin]-disulfide + H2O</text>
        <dbReference type="Rhea" id="RHEA:62620"/>
        <dbReference type="Rhea" id="RHEA-COMP:10698"/>
        <dbReference type="Rhea" id="RHEA-COMP:10700"/>
        <dbReference type="ChEBI" id="CHEBI:15377"/>
        <dbReference type="ChEBI" id="CHEBI:29950"/>
        <dbReference type="ChEBI" id="CHEBI:30879"/>
        <dbReference type="ChEBI" id="CHEBI:35924"/>
        <dbReference type="ChEBI" id="CHEBI:50058"/>
        <dbReference type="EC" id="1.11.1.24"/>
    </reaction>
</comment>
<keyword evidence="6 8" id="KW-0676">Redox-active center</keyword>
<dbReference type="InterPro" id="IPR013766">
    <property type="entry name" value="Thioredoxin_domain"/>
</dbReference>
<dbReference type="Proteomes" id="UP001058124">
    <property type="component" value="Unassembled WGS sequence"/>
</dbReference>
<feature type="domain" description="Thioredoxin" evidence="9">
    <location>
        <begin position="23"/>
        <end position="171"/>
    </location>
</feature>
<keyword evidence="4 8" id="KW-0560">Oxidoreductase</keyword>
<dbReference type="PANTHER" id="PTHR43110:SF1">
    <property type="entry name" value="THIOL PEROXIDASE"/>
    <property type="match status" value="1"/>
</dbReference>
<name>A0AAV5N1Y1_9GAMM</name>
<protein>
    <recommendedName>
        <fullName evidence="8">Thiol peroxidase</fullName>
        <shortName evidence="8">Tpx</shortName>
        <ecNumber evidence="8">1.11.1.24</ecNumber>
    </recommendedName>
    <alternativeName>
        <fullName evidence="8">Peroxiredoxin tpx</fullName>
        <shortName evidence="8">Prx</shortName>
    </alternativeName>
    <alternativeName>
        <fullName evidence="8">Thioredoxin peroxidase</fullName>
    </alternativeName>
    <alternativeName>
        <fullName evidence="8">Thioredoxin-dependent peroxiredoxin</fullName>
    </alternativeName>
</protein>
<dbReference type="PROSITE" id="PS01265">
    <property type="entry name" value="TPX"/>
    <property type="match status" value="1"/>
</dbReference>
<evidence type="ECO:0000313" key="10">
    <source>
        <dbReference type="EMBL" id="GKX54687.1"/>
    </source>
</evidence>
<comment type="subunit">
    <text evidence="1 8">Homodimer.</text>
</comment>
<keyword evidence="11" id="KW-1185">Reference proteome</keyword>
<keyword evidence="2 8" id="KW-0575">Peroxidase</keyword>
<keyword evidence="5 8" id="KW-1015">Disulfide bond</keyword>
<feature type="disulfide bond" description="Redox-active" evidence="8">
    <location>
        <begin position="65"/>
        <end position="99"/>
    </location>
</feature>
<keyword evidence="3 8" id="KW-0049">Antioxidant</keyword>
<dbReference type="Pfam" id="PF08534">
    <property type="entry name" value="Redoxin"/>
    <property type="match status" value="1"/>
</dbReference>
<dbReference type="HAMAP" id="MF_00269">
    <property type="entry name" value="Tpx"/>
    <property type="match status" value="1"/>
</dbReference>